<evidence type="ECO:0000313" key="9">
    <source>
        <dbReference type="EMBL" id="KAJ3255990.1"/>
    </source>
</evidence>
<evidence type="ECO:0000259" key="7">
    <source>
        <dbReference type="PROSITE" id="PS50011"/>
    </source>
</evidence>
<evidence type="ECO:0000256" key="5">
    <source>
        <dbReference type="ARBA" id="ARBA00022840"/>
    </source>
</evidence>
<dbReference type="InterPro" id="IPR000961">
    <property type="entry name" value="AGC-kinase_C"/>
</dbReference>
<reference evidence="9" key="1">
    <citation type="submission" date="2020-05" db="EMBL/GenBank/DDBJ databases">
        <title>Phylogenomic resolution of chytrid fungi.</title>
        <authorList>
            <person name="Stajich J.E."/>
            <person name="Amses K."/>
            <person name="Simmons R."/>
            <person name="Seto K."/>
            <person name="Myers J."/>
            <person name="Bonds A."/>
            <person name="Quandt C.A."/>
            <person name="Barry K."/>
            <person name="Liu P."/>
            <person name="Grigoriev I."/>
            <person name="Longcore J.E."/>
            <person name="James T.Y."/>
        </authorList>
    </citation>
    <scope>NUCLEOTIDE SEQUENCE</scope>
    <source>
        <strain evidence="9">PLAUS21</strain>
    </source>
</reference>
<dbReference type="PANTHER" id="PTHR24355:SF30">
    <property type="entry name" value="SERINE_THREONINE-PROTEIN KINASE 32B ISOFORM X1"/>
    <property type="match status" value="1"/>
</dbReference>
<comment type="caution">
    <text evidence="9">The sequence shown here is derived from an EMBL/GenBank/DDBJ whole genome shotgun (WGS) entry which is preliminary data.</text>
</comment>
<dbReference type="SMART" id="SM00220">
    <property type="entry name" value="S_TKc"/>
    <property type="match status" value="1"/>
</dbReference>
<dbReference type="GO" id="GO:0005524">
    <property type="term" value="F:ATP binding"/>
    <property type="evidence" value="ECO:0007669"/>
    <property type="project" value="UniProtKB-UniRule"/>
</dbReference>
<protein>
    <recommendedName>
        <fullName evidence="11">Kinase-like protein</fullName>
    </recommendedName>
</protein>
<keyword evidence="5 6" id="KW-0067">ATP-binding</keyword>
<keyword evidence="1" id="KW-0723">Serine/threonine-protein kinase</keyword>
<feature type="binding site" evidence="6">
    <location>
        <position position="58"/>
    </location>
    <ligand>
        <name>ATP</name>
        <dbReference type="ChEBI" id="CHEBI:30616"/>
    </ligand>
</feature>
<gene>
    <name evidence="9" type="ORF">HK103_005797</name>
</gene>
<dbReference type="GO" id="GO:0009966">
    <property type="term" value="P:regulation of signal transduction"/>
    <property type="evidence" value="ECO:0007669"/>
    <property type="project" value="TreeGrafter"/>
</dbReference>
<feature type="domain" description="AGC-kinase C-terminal" evidence="8">
    <location>
        <begin position="296"/>
        <end position="383"/>
    </location>
</feature>
<dbReference type="PROSITE" id="PS50011">
    <property type="entry name" value="PROTEIN_KINASE_DOM"/>
    <property type="match status" value="1"/>
</dbReference>
<evidence type="ECO:0000256" key="4">
    <source>
        <dbReference type="ARBA" id="ARBA00022777"/>
    </source>
</evidence>
<dbReference type="PANTHER" id="PTHR24355">
    <property type="entry name" value="G PROTEIN-COUPLED RECEPTOR KINASE/RIBOSOMAL PROTEIN S6 KINASE"/>
    <property type="match status" value="1"/>
</dbReference>
<organism evidence="9 10">
    <name type="scientific">Boothiomyces macroporosus</name>
    <dbReference type="NCBI Taxonomy" id="261099"/>
    <lineage>
        <taxon>Eukaryota</taxon>
        <taxon>Fungi</taxon>
        <taxon>Fungi incertae sedis</taxon>
        <taxon>Chytridiomycota</taxon>
        <taxon>Chytridiomycota incertae sedis</taxon>
        <taxon>Chytridiomycetes</taxon>
        <taxon>Rhizophydiales</taxon>
        <taxon>Terramycetaceae</taxon>
        <taxon>Boothiomyces</taxon>
    </lineage>
</organism>
<dbReference type="Gene3D" id="3.30.200.20">
    <property type="entry name" value="Phosphorylase Kinase, domain 1"/>
    <property type="match status" value="1"/>
</dbReference>
<keyword evidence="10" id="KW-1185">Reference proteome</keyword>
<dbReference type="InterPro" id="IPR017441">
    <property type="entry name" value="Protein_kinase_ATP_BS"/>
</dbReference>
<dbReference type="Gene3D" id="1.10.510.10">
    <property type="entry name" value="Transferase(Phosphotransferase) domain 1"/>
    <property type="match status" value="1"/>
</dbReference>
<keyword evidence="4" id="KW-0418">Kinase</keyword>
<evidence type="ECO:0000256" key="6">
    <source>
        <dbReference type="PROSITE-ProRule" id="PRU10141"/>
    </source>
</evidence>
<evidence type="ECO:0008006" key="11">
    <source>
        <dbReference type="Google" id="ProtNLM"/>
    </source>
</evidence>
<dbReference type="InterPro" id="IPR000719">
    <property type="entry name" value="Prot_kinase_dom"/>
</dbReference>
<dbReference type="Proteomes" id="UP001210925">
    <property type="component" value="Unassembled WGS sequence"/>
</dbReference>
<sequence length="409" mass="46780">MGVACCKGPVIDDNAEGKKSLNPVELSHFTLLRSIGKGAFGKVRVVQHKKTKKIYALKYINKEKCFQTSVIDNIIAERNLLEAINNNFCCNMRYSFQDDENMFMVIDLMLGGDLSFHLERIGTFSEAQIAHLVAELSCGLAYLHSKNIVHRDLKPANGSYYLIVVLLDSEGHAHLADFNMALRFKYDKPITGVAGSMAYMAPEILRKKGYFASIDWWSLGVMTFEMATSKRPFRAKTNEGLQNAILHEDVPREPLSKLTPEFSDFILRLLERDVKRRIGVIEVGGLDSIKAHKFFKNINWPLLEQKKSKPLFVPDAKKANYDPTHELEELLLVDVPLKARPRKKKVLQDRNHDETPEERAYRIIEEEFLVYDYSKINHDTISMSSSDVFDIYENGEHIKPDTTSFLTEE</sequence>
<dbReference type="FunFam" id="3.30.200.20:FF:000354">
    <property type="entry name" value="AGC/YANK protein kinase"/>
    <property type="match status" value="1"/>
</dbReference>
<dbReference type="InterPro" id="IPR011009">
    <property type="entry name" value="Kinase-like_dom_sf"/>
</dbReference>
<keyword evidence="3 6" id="KW-0547">Nucleotide-binding</keyword>
<evidence type="ECO:0000256" key="1">
    <source>
        <dbReference type="ARBA" id="ARBA00022527"/>
    </source>
</evidence>
<feature type="domain" description="Protein kinase" evidence="7">
    <location>
        <begin position="29"/>
        <end position="295"/>
    </location>
</feature>
<dbReference type="SUPFAM" id="SSF56112">
    <property type="entry name" value="Protein kinase-like (PK-like)"/>
    <property type="match status" value="1"/>
</dbReference>
<keyword evidence="2" id="KW-0808">Transferase</keyword>
<evidence type="ECO:0000259" key="8">
    <source>
        <dbReference type="PROSITE" id="PS51285"/>
    </source>
</evidence>
<dbReference type="PROSITE" id="PS51285">
    <property type="entry name" value="AGC_KINASE_CTER"/>
    <property type="match status" value="1"/>
</dbReference>
<proteinExistence type="predicted"/>
<accession>A0AAD5Y2H1</accession>
<dbReference type="EMBL" id="JADGKB010000057">
    <property type="protein sequence ID" value="KAJ3255990.1"/>
    <property type="molecule type" value="Genomic_DNA"/>
</dbReference>
<dbReference type="Pfam" id="PF00069">
    <property type="entry name" value="Pkinase"/>
    <property type="match status" value="1"/>
</dbReference>
<evidence type="ECO:0000256" key="3">
    <source>
        <dbReference type="ARBA" id="ARBA00022741"/>
    </source>
</evidence>
<dbReference type="AlphaFoldDB" id="A0AAD5Y2H1"/>
<dbReference type="GO" id="GO:0001664">
    <property type="term" value="F:G protein-coupled receptor binding"/>
    <property type="evidence" value="ECO:0007669"/>
    <property type="project" value="TreeGrafter"/>
</dbReference>
<evidence type="ECO:0000313" key="10">
    <source>
        <dbReference type="Proteomes" id="UP001210925"/>
    </source>
</evidence>
<dbReference type="PROSITE" id="PS00107">
    <property type="entry name" value="PROTEIN_KINASE_ATP"/>
    <property type="match status" value="1"/>
</dbReference>
<dbReference type="GO" id="GO:0004703">
    <property type="term" value="F:G protein-coupled receptor kinase activity"/>
    <property type="evidence" value="ECO:0007669"/>
    <property type="project" value="TreeGrafter"/>
</dbReference>
<dbReference type="GO" id="GO:0007186">
    <property type="term" value="P:G protein-coupled receptor signaling pathway"/>
    <property type="evidence" value="ECO:0007669"/>
    <property type="project" value="TreeGrafter"/>
</dbReference>
<evidence type="ECO:0000256" key="2">
    <source>
        <dbReference type="ARBA" id="ARBA00022679"/>
    </source>
</evidence>
<name>A0AAD5Y2H1_9FUNG</name>